<dbReference type="Proteomes" id="UP000051586">
    <property type="component" value="Unassembled WGS sequence"/>
</dbReference>
<dbReference type="EMBL" id="AYZI01000003">
    <property type="protein sequence ID" value="KRM91888.1"/>
    <property type="molecule type" value="Genomic_DNA"/>
</dbReference>
<organism evidence="1 2">
    <name type="scientific">Fructilactobacillus florum DSM 22689 = JCM 16035</name>
    <dbReference type="NCBI Taxonomy" id="1423745"/>
    <lineage>
        <taxon>Bacteria</taxon>
        <taxon>Bacillati</taxon>
        <taxon>Bacillota</taxon>
        <taxon>Bacilli</taxon>
        <taxon>Lactobacillales</taxon>
        <taxon>Lactobacillaceae</taxon>
        <taxon>Fructilactobacillus</taxon>
    </lineage>
</organism>
<name>A0A0R2CKY7_9LACO</name>
<accession>A0A0R2CKY7</accession>
<evidence type="ECO:0000313" key="2">
    <source>
        <dbReference type="Proteomes" id="UP000051586"/>
    </source>
</evidence>
<protein>
    <submittedName>
        <fullName evidence="1">Uncharacterized protein</fullName>
    </submittedName>
</protein>
<dbReference type="AlphaFoldDB" id="A0A0R2CKY7"/>
<proteinExistence type="predicted"/>
<evidence type="ECO:0000313" key="1">
    <source>
        <dbReference type="EMBL" id="KRM91888.1"/>
    </source>
</evidence>
<sequence>MSVSKTADVGSIPTIPVYDIMAVVVKWLTHRFVVPTRVGSIPTYRLLIGLR</sequence>
<comment type="caution">
    <text evidence="1">The sequence shown here is derived from an EMBL/GenBank/DDBJ whole genome shotgun (WGS) entry which is preliminary data.</text>
</comment>
<gene>
    <name evidence="1" type="ORF">FC87_GL000713</name>
</gene>
<reference evidence="1 2" key="1">
    <citation type="journal article" date="2015" name="Genome Announc.">
        <title>Expanding the biotechnology potential of lactobacilli through comparative genomics of 213 strains and associated genera.</title>
        <authorList>
            <person name="Sun Z."/>
            <person name="Harris H.M."/>
            <person name="McCann A."/>
            <person name="Guo C."/>
            <person name="Argimon S."/>
            <person name="Zhang W."/>
            <person name="Yang X."/>
            <person name="Jeffery I.B."/>
            <person name="Cooney J.C."/>
            <person name="Kagawa T.F."/>
            <person name="Liu W."/>
            <person name="Song Y."/>
            <person name="Salvetti E."/>
            <person name="Wrobel A."/>
            <person name="Rasinkangas P."/>
            <person name="Parkhill J."/>
            <person name="Rea M.C."/>
            <person name="O'Sullivan O."/>
            <person name="Ritari J."/>
            <person name="Douillard F.P."/>
            <person name="Paul Ross R."/>
            <person name="Yang R."/>
            <person name="Briner A.E."/>
            <person name="Felis G.E."/>
            <person name="de Vos W.M."/>
            <person name="Barrangou R."/>
            <person name="Klaenhammer T.R."/>
            <person name="Caufield P.W."/>
            <person name="Cui Y."/>
            <person name="Zhang H."/>
            <person name="O'Toole P.W."/>
        </authorList>
    </citation>
    <scope>NUCLEOTIDE SEQUENCE [LARGE SCALE GENOMIC DNA]</scope>
    <source>
        <strain evidence="1 2">DSM 22689</strain>
    </source>
</reference>